<dbReference type="PANTHER" id="PTHR22803">
    <property type="entry name" value="MANNOSE, PHOSPHOLIPASE, LECTIN RECEPTOR RELATED"/>
    <property type="match status" value="1"/>
</dbReference>
<dbReference type="AlphaFoldDB" id="A0A914BM82"/>
<evidence type="ECO:0000313" key="5">
    <source>
        <dbReference type="Proteomes" id="UP000887568"/>
    </source>
</evidence>
<dbReference type="Gene3D" id="3.10.100.10">
    <property type="entry name" value="Mannose-Binding Protein A, subunit A"/>
    <property type="match status" value="1"/>
</dbReference>
<dbReference type="InterPro" id="IPR003609">
    <property type="entry name" value="Pan_app"/>
</dbReference>
<dbReference type="InterPro" id="IPR050111">
    <property type="entry name" value="C-type_lectin/snaclec_domain"/>
</dbReference>
<dbReference type="InterPro" id="IPR001304">
    <property type="entry name" value="C-type_lectin-like"/>
</dbReference>
<protein>
    <recommendedName>
        <fullName evidence="6">C-type lectin domain-containing protein</fullName>
    </recommendedName>
</protein>
<dbReference type="Pfam" id="PF00059">
    <property type="entry name" value="Lectin_C"/>
    <property type="match status" value="1"/>
</dbReference>
<evidence type="ECO:0000259" key="2">
    <source>
        <dbReference type="PROSITE" id="PS50041"/>
    </source>
</evidence>
<evidence type="ECO:0000259" key="3">
    <source>
        <dbReference type="PROSITE" id="PS50948"/>
    </source>
</evidence>
<keyword evidence="1" id="KW-0732">Signal</keyword>
<evidence type="ECO:0000313" key="4">
    <source>
        <dbReference type="EnsemblMetazoa" id="XP_038077045.1"/>
    </source>
</evidence>
<dbReference type="GeneID" id="119744918"/>
<keyword evidence="5" id="KW-1185">Reference proteome</keyword>
<dbReference type="RefSeq" id="XP_038077045.1">
    <property type="nucleotide sequence ID" value="XM_038221117.1"/>
</dbReference>
<dbReference type="OrthoDB" id="6366227at2759"/>
<feature type="domain" description="C-type lectin" evidence="2">
    <location>
        <begin position="42"/>
        <end position="160"/>
    </location>
</feature>
<sequence>MYLFHVFGIVAITSALNTQFGSGSCQSHLTVKRSCPPEWQFWEDECYHVTPLRHNWDDAKSACQAMGGRMAAPHSLEEMEFMADLAQKEHGVNTAWIACNDKGVEGIWECNGQEGSESFLEWANGQPDNSNNQDCAAIATAFNNRMDDDQCWSSHEAICVRQATGTHPSTQPRQYCLSTDTDGRILNSTCLLDHGIREFITEGMAACGSACVKETGCLSFNIKKTEDGKKVCQLNNSTRSEDKDKFQKTGYFCIYSEVCIG</sequence>
<dbReference type="Proteomes" id="UP000887568">
    <property type="component" value="Unplaced"/>
</dbReference>
<feature type="chain" id="PRO_5038057161" description="C-type lectin domain-containing protein" evidence="1">
    <location>
        <begin position="16"/>
        <end position="261"/>
    </location>
</feature>
<dbReference type="EnsemblMetazoa" id="XM_038221117.1">
    <property type="protein sequence ID" value="XP_038077045.1"/>
    <property type="gene ID" value="LOC119744918"/>
</dbReference>
<organism evidence="4 5">
    <name type="scientific">Patiria miniata</name>
    <name type="common">Bat star</name>
    <name type="synonym">Asterina miniata</name>
    <dbReference type="NCBI Taxonomy" id="46514"/>
    <lineage>
        <taxon>Eukaryota</taxon>
        <taxon>Metazoa</taxon>
        <taxon>Echinodermata</taxon>
        <taxon>Eleutherozoa</taxon>
        <taxon>Asterozoa</taxon>
        <taxon>Asteroidea</taxon>
        <taxon>Valvatacea</taxon>
        <taxon>Valvatida</taxon>
        <taxon>Asterinidae</taxon>
        <taxon>Patiria</taxon>
    </lineage>
</organism>
<evidence type="ECO:0008006" key="6">
    <source>
        <dbReference type="Google" id="ProtNLM"/>
    </source>
</evidence>
<dbReference type="SMART" id="SM00034">
    <property type="entry name" value="CLECT"/>
    <property type="match status" value="1"/>
</dbReference>
<feature type="domain" description="Apple" evidence="3">
    <location>
        <begin position="176"/>
        <end position="259"/>
    </location>
</feature>
<feature type="signal peptide" evidence="1">
    <location>
        <begin position="1"/>
        <end position="15"/>
    </location>
</feature>
<name>A0A914BM82_PATMI</name>
<dbReference type="CDD" id="cd00037">
    <property type="entry name" value="CLECT"/>
    <property type="match status" value="1"/>
</dbReference>
<dbReference type="PROSITE" id="PS50041">
    <property type="entry name" value="C_TYPE_LECTIN_2"/>
    <property type="match status" value="1"/>
</dbReference>
<accession>A0A914BM82</accession>
<dbReference type="SUPFAM" id="SSF56436">
    <property type="entry name" value="C-type lectin-like"/>
    <property type="match status" value="1"/>
</dbReference>
<dbReference type="InterPro" id="IPR016186">
    <property type="entry name" value="C-type_lectin-like/link_sf"/>
</dbReference>
<proteinExistence type="predicted"/>
<evidence type="ECO:0000256" key="1">
    <source>
        <dbReference type="SAM" id="SignalP"/>
    </source>
</evidence>
<reference evidence="4" key="1">
    <citation type="submission" date="2022-11" db="UniProtKB">
        <authorList>
            <consortium name="EnsemblMetazoa"/>
        </authorList>
    </citation>
    <scope>IDENTIFICATION</scope>
</reference>
<dbReference type="InterPro" id="IPR016187">
    <property type="entry name" value="CTDL_fold"/>
</dbReference>
<dbReference type="PROSITE" id="PS50948">
    <property type="entry name" value="PAN"/>
    <property type="match status" value="1"/>
</dbReference>